<dbReference type="RefSeq" id="WP_116649601.1">
    <property type="nucleotide sequence ID" value="NZ_QUZK01000014.1"/>
</dbReference>
<name>A0A3E1KBI9_9GAMM</name>
<dbReference type="SUPFAM" id="SSF51905">
    <property type="entry name" value="FAD/NAD(P)-binding domain"/>
    <property type="match status" value="1"/>
</dbReference>
<dbReference type="EMBL" id="QUZK01000014">
    <property type="protein sequence ID" value="RFF31943.1"/>
    <property type="molecule type" value="Genomic_DNA"/>
</dbReference>
<protein>
    <submittedName>
        <fullName evidence="2">FAD-dependent oxidoreductase</fullName>
    </submittedName>
</protein>
<evidence type="ECO:0000259" key="1">
    <source>
        <dbReference type="Pfam" id="PF01593"/>
    </source>
</evidence>
<proteinExistence type="predicted"/>
<reference evidence="2 3" key="1">
    <citation type="submission" date="2018-08" db="EMBL/GenBank/DDBJ databases">
        <title>Wenzhouxiangella salilacus sp. nov., a novel bacterium isolated from a saline lake in Xinjiang Province, China.</title>
        <authorList>
            <person name="Han S."/>
        </authorList>
    </citation>
    <scope>NUCLEOTIDE SEQUENCE [LARGE SCALE GENOMIC DNA]</scope>
    <source>
        <strain evidence="2 3">XDB06</strain>
    </source>
</reference>
<organism evidence="2 3">
    <name type="scientific">Wenzhouxiangella sediminis</name>
    <dbReference type="NCBI Taxonomy" id="1792836"/>
    <lineage>
        <taxon>Bacteria</taxon>
        <taxon>Pseudomonadati</taxon>
        <taxon>Pseudomonadota</taxon>
        <taxon>Gammaproteobacteria</taxon>
        <taxon>Chromatiales</taxon>
        <taxon>Wenzhouxiangellaceae</taxon>
        <taxon>Wenzhouxiangella</taxon>
    </lineage>
</organism>
<keyword evidence="3" id="KW-1185">Reference proteome</keyword>
<feature type="domain" description="Amine oxidase" evidence="1">
    <location>
        <begin position="100"/>
        <end position="320"/>
    </location>
</feature>
<sequence>MIDTIVIGAGWSGLTAATRLAAAGRSVVVVEKSRGPGGRSAARRQGEFVFDHGAQYLTARSEAFARQVEAWSSAGLLAPWRPELAVFGSRPAGAGETPAERWVGVGGMNAVLRRLAAGVACRWRWHAESVGFEAGSWHVRSRDGEVLHGRTLLVTAPPSQSAALLGSDHALSGLLHSVDMMPCWAIMVGFRDAPEVPFDAAFVNQGPLSWIARCDVKAGRGGAPAWVGHAGPEWSQAHLESDSEEVASVLYAEMGRLAPGLASKPALCVAHRWRYAMASRALDGPILADDAQKLVLAGDWCAGERIEGAWISGVAAARRIEALLP</sequence>
<dbReference type="Gene3D" id="3.90.660.10">
    <property type="match status" value="1"/>
</dbReference>
<evidence type="ECO:0000313" key="2">
    <source>
        <dbReference type="EMBL" id="RFF31943.1"/>
    </source>
</evidence>
<dbReference type="Gene3D" id="3.50.50.60">
    <property type="entry name" value="FAD/NAD(P)-binding domain"/>
    <property type="match status" value="1"/>
</dbReference>
<evidence type="ECO:0000313" key="3">
    <source>
        <dbReference type="Proteomes" id="UP000260351"/>
    </source>
</evidence>
<dbReference type="Pfam" id="PF13450">
    <property type="entry name" value="NAD_binding_8"/>
    <property type="match status" value="1"/>
</dbReference>
<dbReference type="InterPro" id="IPR036188">
    <property type="entry name" value="FAD/NAD-bd_sf"/>
</dbReference>
<dbReference type="Proteomes" id="UP000260351">
    <property type="component" value="Unassembled WGS sequence"/>
</dbReference>
<dbReference type="InterPro" id="IPR002937">
    <property type="entry name" value="Amino_oxidase"/>
</dbReference>
<dbReference type="Pfam" id="PF01593">
    <property type="entry name" value="Amino_oxidase"/>
    <property type="match status" value="1"/>
</dbReference>
<gene>
    <name evidence="2" type="ORF">DZC52_02835</name>
</gene>
<dbReference type="PANTHER" id="PTHR16128:SF5">
    <property type="entry name" value="FAD_NAD(P)-BINDING OXIDOREDUCTASE FAMILY PROTEIN"/>
    <property type="match status" value="1"/>
</dbReference>
<dbReference type="GO" id="GO:0016491">
    <property type="term" value="F:oxidoreductase activity"/>
    <property type="evidence" value="ECO:0007669"/>
    <property type="project" value="InterPro"/>
</dbReference>
<dbReference type="AlphaFoldDB" id="A0A3E1KBI9"/>
<dbReference type="OrthoDB" id="5792777at2"/>
<comment type="caution">
    <text evidence="2">The sequence shown here is derived from an EMBL/GenBank/DDBJ whole genome shotgun (WGS) entry which is preliminary data.</text>
</comment>
<dbReference type="PANTHER" id="PTHR16128">
    <property type="entry name" value="FAD/NAD(P)-BINDING OXIDOREDUCTASE FAMILY PROTEIN"/>
    <property type="match status" value="1"/>
</dbReference>
<accession>A0A3E1KBI9</accession>